<proteinExistence type="predicted"/>
<dbReference type="KEGG" id="vg:55013076"/>
<organism evidence="2 3">
    <name type="scientific">Gordonia phage GodonK</name>
    <dbReference type="NCBI Taxonomy" id="2562192"/>
    <lineage>
        <taxon>Viruses</taxon>
        <taxon>Duplodnaviria</taxon>
        <taxon>Heunggongvirae</taxon>
        <taxon>Uroviricota</taxon>
        <taxon>Caudoviricetes</taxon>
        <taxon>Godonkavirus</taxon>
        <taxon>Godonkavirus godonK</taxon>
    </lineage>
</organism>
<sequence length="80" mass="8737">MSDQTYAVMNVSANRGYAADQAESRMTLGDLLAAVENAIGDFGEDAIVVTHDKDNRYGASWGKISAYETFAFGDDDEEDY</sequence>
<dbReference type="GeneID" id="55013076"/>
<evidence type="ECO:0000313" key="2">
    <source>
        <dbReference type="EMBL" id="QBZ72828.1"/>
    </source>
</evidence>
<evidence type="ECO:0000313" key="1">
    <source>
        <dbReference type="EMBL" id="QBZ72633.1"/>
    </source>
</evidence>
<dbReference type="EMBL" id="MK620899">
    <property type="protein sequence ID" value="QBZ72633.1"/>
    <property type="molecule type" value="Genomic_DNA"/>
</dbReference>
<dbReference type="Proteomes" id="UP000297070">
    <property type="component" value="Segment"/>
</dbReference>
<evidence type="ECO:0000313" key="3">
    <source>
        <dbReference type="Proteomes" id="UP000297070"/>
    </source>
</evidence>
<gene>
    <name evidence="2" type="primary">240</name>
    <name evidence="1" type="synonym">14</name>
    <name evidence="1" type="ORF">SEA_GODONK_14</name>
    <name evidence="2" type="ORF">SEA_GODONK_240</name>
</gene>
<name>A0A4D6E2G3_9CAUD</name>
<keyword evidence="3" id="KW-1185">Reference proteome</keyword>
<reference evidence="2 3" key="1">
    <citation type="submission" date="2019-03" db="EMBL/GenBank/DDBJ databases">
        <authorList>
            <person name="Douthitt C."/>
            <person name="D'Elia T."/>
            <person name="Bockoras C."/>
            <person name="Boss C."/>
            <person name="Clemons M."/>
            <person name="Green W."/>
            <person name="Harel H."/>
            <person name="Larralde J."/>
            <person name="Lopez M."/>
            <person name="Magana D."/>
            <person name="Miguel M."/>
            <person name="Muschweck L."/>
            <person name="Olivos K."/>
            <person name="Racette D."/>
            <person name="Reynolds M."/>
            <person name="Ru Y."/>
            <person name="Santana M."/>
            <person name="Simon R."/>
            <person name="Smotrilla K."/>
            <person name="Sufficool B."/>
            <person name="Tamayo B."/>
            <person name="Tirado E."/>
            <person name="Vajanyi M."/>
            <person name="Weger M."/>
            <person name="Wehr A."/>
            <person name="Whitaker K."/>
            <person name="Garlena R.A."/>
            <person name="Russell D.A."/>
            <person name="Pope W.H."/>
            <person name="Jacobs-Sera D."/>
            <person name="Hatfull G.F."/>
        </authorList>
    </citation>
    <scope>NUCLEOTIDE SEQUENCE [LARGE SCALE GENOMIC DNA]</scope>
</reference>
<dbReference type="EMBL" id="MK620899">
    <property type="protein sequence ID" value="QBZ72828.1"/>
    <property type="molecule type" value="Genomic_DNA"/>
</dbReference>
<protein>
    <submittedName>
        <fullName evidence="2">Uncharacterized protein</fullName>
    </submittedName>
</protein>
<dbReference type="RefSeq" id="YP_009821593.1">
    <property type="nucleotide sequence ID" value="NC_048176.1"/>
</dbReference>
<accession>A0A4D6E2G3</accession>